<feature type="compositionally biased region" description="Basic and acidic residues" evidence="1">
    <location>
        <begin position="24"/>
        <end position="35"/>
    </location>
</feature>
<name>A0A2P2M5X0_RHIMU</name>
<dbReference type="EMBL" id="GGEC01045141">
    <property type="protein sequence ID" value="MBX25625.1"/>
    <property type="molecule type" value="Transcribed_RNA"/>
</dbReference>
<proteinExistence type="predicted"/>
<organism evidence="2">
    <name type="scientific">Rhizophora mucronata</name>
    <name type="common">Asiatic mangrove</name>
    <dbReference type="NCBI Taxonomy" id="61149"/>
    <lineage>
        <taxon>Eukaryota</taxon>
        <taxon>Viridiplantae</taxon>
        <taxon>Streptophyta</taxon>
        <taxon>Embryophyta</taxon>
        <taxon>Tracheophyta</taxon>
        <taxon>Spermatophyta</taxon>
        <taxon>Magnoliopsida</taxon>
        <taxon>eudicotyledons</taxon>
        <taxon>Gunneridae</taxon>
        <taxon>Pentapetalae</taxon>
        <taxon>rosids</taxon>
        <taxon>fabids</taxon>
        <taxon>Malpighiales</taxon>
        <taxon>Rhizophoraceae</taxon>
        <taxon>Rhizophora</taxon>
    </lineage>
</organism>
<dbReference type="AlphaFoldDB" id="A0A2P2M5X0"/>
<feature type="compositionally biased region" description="Basic residues" evidence="1">
    <location>
        <begin position="12"/>
        <end position="23"/>
    </location>
</feature>
<protein>
    <submittedName>
        <fullName evidence="2">Chromo domain-containing protein LHP1-like isoform X1</fullName>
    </submittedName>
</protein>
<evidence type="ECO:0000256" key="1">
    <source>
        <dbReference type="SAM" id="MobiDB-lite"/>
    </source>
</evidence>
<reference evidence="2" key="1">
    <citation type="submission" date="2018-02" db="EMBL/GenBank/DDBJ databases">
        <title>Rhizophora mucronata_Transcriptome.</title>
        <authorList>
            <person name="Meera S.P."/>
            <person name="Sreeshan A."/>
            <person name="Augustine A."/>
        </authorList>
    </citation>
    <scope>NUCLEOTIDE SEQUENCE</scope>
    <source>
        <tissue evidence="2">Leaf</tissue>
    </source>
</reference>
<feature type="region of interest" description="Disordered" evidence="1">
    <location>
        <begin position="12"/>
        <end position="41"/>
    </location>
</feature>
<accession>A0A2P2M5X0</accession>
<evidence type="ECO:0000313" key="2">
    <source>
        <dbReference type="EMBL" id="MBX25625.1"/>
    </source>
</evidence>
<feature type="region of interest" description="Disordered" evidence="1">
    <location>
        <begin position="62"/>
        <end position="82"/>
    </location>
</feature>
<sequence length="82" mass="9512">MGLLMVIMERTKKTKGKKRKKMGKRMEKQREMEREKKKKKGLILMRVSSKWRLFVENGSARVSSNISSNGEDGQRQLTLGSL</sequence>